<dbReference type="InterPro" id="IPR036389">
    <property type="entry name" value="RNase_III_sf"/>
</dbReference>
<comment type="caution">
    <text evidence="2">The sequence shown here is derived from an EMBL/GenBank/DDBJ whole genome shotgun (WGS) entry which is preliminary data.</text>
</comment>
<reference evidence="2" key="1">
    <citation type="submission" date="2022-11" db="EMBL/GenBank/DDBJ databases">
        <authorList>
            <person name="Petersen C."/>
        </authorList>
    </citation>
    <scope>NUCLEOTIDE SEQUENCE</scope>
    <source>
        <strain evidence="2">IBT 30069</strain>
    </source>
</reference>
<accession>A0A9W9JVP8</accession>
<evidence type="ECO:0000313" key="2">
    <source>
        <dbReference type="EMBL" id="KAJ5083564.1"/>
    </source>
</evidence>
<sequence length="144" mass="15407">MSGHLSPKRIQNIESILGYKFVSKLNLLKALEAAGATSTPEGNKRLGLIGISVLRLAVILKGFENNYSTSDMSKAETTTATTGNLAEIGFSKTIDQFVHVNPCQGTVSHRLMATTLAAIIASVYIDSGHSMKVITELIKNMGLI</sequence>
<dbReference type="EMBL" id="JAPQKH010000008">
    <property type="protein sequence ID" value="KAJ5083564.1"/>
    <property type="molecule type" value="Genomic_DNA"/>
</dbReference>
<protein>
    <submittedName>
        <fullName evidence="2">RNAse III</fullName>
    </submittedName>
</protein>
<evidence type="ECO:0000259" key="1">
    <source>
        <dbReference type="PROSITE" id="PS50142"/>
    </source>
</evidence>
<gene>
    <name evidence="2" type="ORF">N7456_012991</name>
</gene>
<evidence type="ECO:0000313" key="3">
    <source>
        <dbReference type="Proteomes" id="UP001149165"/>
    </source>
</evidence>
<proteinExistence type="predicted"/>
<dbReference type="GO" id="GO:0006396">
    <property type="term" value="P:RNA processing"/>
    <property type="evidence" value="ECO:0007669"/>
    <property type="project" value="InterPro"/>
</dbReference>
<dbReference type="AlphaFoldDB" id="A0A9W9JVP8"/>
<dbReference type="Gene3D" id="1.10.1520.10">
    <property type="entry name" value="Ribonuclease III domain"/>
    <property type="match status" value="1"/>
</dbReference>
<name>A0A9W9JVP8_9EURO</name>
<organism evidence="2 3">
    <name type="scientific">Penicillium angulare</name>
    <dbReference type="NCBI Taxonomy" id="116970"/>
    <lineage>
        <taxon>Eukaryota</taxon>
        <taxon>Fungi</taxon>
        <taxon>Dikarya</taxon>
        <taxon>Ascomycota</taxon>
        <taxon>Pezizomycotina</taxon>
        <taxon>Eurotiomycetes</taxon>
        <taxon>Eurotiomycetidae</taxon>
        <taxon>Eurotiales</taxon>
        <taxon>Aspergillaceae</taxon>
        <taxon>Penicillium</taxon>
    </lineage>
</organism>
<reference evidence="2" key="2">
    <citation type="journal article" date="2023" name="IMA Fungus">
        <title>Comparative genomic study of the Penicillium genus elucidates a diverse pangenome and 15 lateral gene transfer events.</title>
        <authorList>
            <person name="Petersen C."/>
            <person name="Sorensen T."/>
            <person name="Nielsen M.R."/>
            <person name="Sondergaard T.E."/>
            <person name="Sorensen J.L."/>
            <person name="Fitzpatrick D.A."/>
            <person name="Frisvad J.C."/>
            <person name="Nielsen K.L."/>
        </authorList>
    </citation>
    <scope>NUCLEOTIDE SEQUENCE</scope>
    <source>
        <strain evidence="2">IBT 30069</strain>
    </source>
</reference>
<dbReference type="Proteomes" id="UP001149165">
    <property type="component" value="Unassembled WGS sequence"/>
</dbReference>
<dbReference type="InterPro" id="IPR000999">
    <property type="entry name" value="RNase_III_dom"/>
</dbReference>
<dbReference type="SUPFAM" id="SSF69065">
    <property type="entry name" value="RNase III domain-like"/>
    <property type="match status" value="1"/>
</dbReference>
<feature type="domain" description="RNase III" evidence="1">
    <location>
        <begin position="10"/>
        <end position="128"/>
    </location>
</feature>
<dbReference type="GO" id="GO:0004525">
    <property type="term" value="F:ribonuclease III activity"/>
    <property type="evidence" value="ECO:0007669"/>
    <property type="project" value="InterPro"/>
</dbReference>
<dbReference type="PROSITE" id="PS50142">
    <property type="entry name" value="RNASE_3_2"/>
    <property type="match status" value="1"/>
</dbReference>
<keyword evidence="3" id="KW-1185">Reference proteome</keyword>
<dbReference type="OrthoDB" id="67027at2759"/>